<feature type="domain" description="Ig-like" evidence="8">
    <location>
        <begin position="557"/>
        <end position="638"/>
    </location>
</feature>
<dbReference type="InterPro" id="IPR051275">
    <property type="entry name" value="Cell_adhesion_signaling"/>
</dbReference>
<evidence type="ECO:0000259" key="8">
    <source>
        <dbReference type="PROSITE" id="PS50835"/>
    </source>
</evidence>
<accession>A0AAN9TBV7</accession>
<dbReference type="GO" id="GO:0030154">
    <property type="term" value="P:cell differentiation"/>
    <property type="evidence" value="ECO:0007669"/>
    <property type="project" value="UniProtKB-ARBA"/>
</dbReference>
<dbReference type="PROSITE" id="PS50835">
    <property type="entry name" value="IG_LIKE"/>
    <property type="match status" value="8"/>
</dbReference>
<dbReference type="CDD" id="cd00096">
    <property type="entry name" value="Ig"/>
    <property type="match status" value="2"/>
</dbReference>
<feature type="domain" description="Ig-like" evidence="8">
    <location>
        <begin position="254"/>
        <end position="350"/>
    </location>
</feature>
<keyword evidence="5" id="KW-0325">Glycoprotein</keyword>
<dbReference type="SMART" id="SM00409">
    <property type="entry name" value="IG"/>
    <property type="match status" value="8"/>
</dbReference>
<dbReference type="InterPro" id="IPR013098">
    <property type="entry name" value="Ig_I-set"/>
</dbReference>
<evidence type="ECO:0000256" key="1">
    <source>
        <dbReference type="ARBA" id="ARBA00004479"/>
    </source>
</evidence>
<reference evidence="10 11" key="1">
    <citation type="submission" date="2024-03" db="EMBL/GenBank/DDBJ databases">
        <title>Adaptation during the transition from Ophiocordyceps entomopathogen to insect associate is accompanied by gene loss and intensified selection.</title>
        <authorList>
            <person name="Ward C.M."/>
            <person name="Onetto C.A."/>
            <person name="Borneman A.R."/>
        </authorList>
    </citation>
    <scope>NUCLEOTIDE SEQUENCE [LARGE SCALE GENOMIC DNA]</scope>
    <source>
        <strain evidence="10">AWRI1</strain>
        <tissue evidence="10">Single Adult Female</tissue>
    </source>
</reference>
<feature type="domain" description="Ig-like" evidence="8">
    <location>
        <begin position="35"/>
        <end position="147"/>
    </location>
</feature>
<dbReference type="InterPro" id="IPR013783">
    <property type="entry name" value="Ig-like_fold"/>
</dbReference>
<evidence type="ECO:0000313" key="11">
    <source>
        <dbReference type="Proteomes" id="UP001367676"/>
    </source>
</evidence>
<dbReference type="Pfam" id="PF00041">
    <property type="entry name" value="fn3"/>
    <property type="match status" value="1"/>
</dbReference>
<dbReference type="SUPFAM" id="SSF49265">
    <property type="entry name" value="Fibronectin type III"/>
    <property type="match status" value="1"/>
</dbReference>
<dbReference type="PANTHER" id="PTHR11640:SF31">
    <property type="entry name" value="IRREGULAR CHIASM C-ROUGHEST PROTEIN-RELATED"/>
    <property type="match status" value="1"/>
</dbReference>
<dbReference type="InterPro" id="IPR007110">
    <property type="entry name" value="Ig-like_dom"/>
</dbReference>
<feature type="domain" description="Ig-like" evidence="8">
    <location>
        <begin position="737"/>
        <end position="829"/>
    </location>
</feature>
<keyword evidence="6" id="KW-0393">Immunoglobulin domain</keyword>
<dbReference type="Pfam" id="PF08205">
    <property type="entry name" value="C2-set_2"/>
    <property type="match status" value="2"/>
</dbReference>
<keyword evidence="2" id="KW-0677">Repeat</keyword>
<dbReference type="GO" id="GO:0009653">
    <property type="term" value="P:anatomical structure morphogenesis"/>
    <property type="evidence" value="ECO:0007669"/>
    <property type="project" value="UniProtKB-ARBA"/>
</dbReference>
<dbReference type="InterPro" id="IPR003598">
    <property type="entry name" value="Ig_sub2"/>
</dbReference>
<dbReference type="GO" id="GO:0005886">
    <property type="term" value="C:plasma membrane"/>
    <property type="evidence" value="ECO:0007669"/>
    <property type="project" value="TreeGrafter"/>
</dbReference>
<dbReference type="Pfam" id="PF07679">
    <property type="entry name" value="I-set"/>
    <property type="match status" value="2"/>
</dbReference>
<dbReference type="GO" id="GO:0050839">
    <property type="term" value="F:cell adhesion molecule binding"/>
    <property type="evidence" value="ECO:0007669"/>
    <property type="project" value="TreeGrafter"/>
</dbReference>
<keyword evidence="7" id="KW-0812">Transmembrane</keyword>
<evidence type="ECO:0000256" key="6">
    <source>
        <dbReference type="ARBA" id="ARBA00023319"/>
    </source>
</evidence>
<dbReference type="SMART" id="SM00408">
    <property type="entry name" value="IGc2"/>
    <property type="match status" value="8"/>
</dbReference>
<dbReference type="InterPro" id="IPR036179">
    <property type="entry name" value="Ig-like_dom_sf"/>
</dbReference>
<comment type="subcellular location">
    <subcellularLocation>
        <location evidence="1">Membrane</location>
        <topology evidence="1">Single-pass type I membrane protein</topology>
    </subcellularLocation>
</comment>
<protein>
    <recommendedName>
        <fullName evidence="12">Nephrin</fullName>
    </recommendedName>
</protein>
<name>A0AAN9TBV7_9HEMI</name>
<dbReference type="InterPro" id="IPR003961">
    <property type="entry name" value="FN3_dom"/>
</dbReference>
<dbReference type="PANTHER" id="PTHR11640">
    <property type="entry name" value="NEPHRIN"/>
    <property type="match status" value="1"/>
</dbReference>
<dbReference type="Gene3D" id="2.60.40.10">
    <property type="entry name" value="Immunoglobulins"/>
    <property type="match status" value="9"/>
</dbReference>
<keyword evidence="7" id="KW-1133">Transmembrane helix</keyword>
<dbReference type="Proteomes" id="UP001367676">
    <property type="component" value="Unassembled WGS sequence"/>
</dbReference>
<sequence length="1212" mass="133631">MGSGALPIKLAYANNILSFDLINSNCFSEPSGRAPPASIGIIDRVNKSVVPVPENSELQLTCLVRSSRPPAEIVWYRERTKIKEGYTNSVTNCQMVPNRTKNIEKCDATSTLILKPSLNDESINYTCQARHEALLGKPPLFSTVQLSVLYPPEPPHIDNYSEGDQSNLLFEGTEHELICRSSGGNPLAELSWYKNGARLRKNSDYKTFGKVSQSFLKINLEADDNEANYTCESKNGALKTPLATTVKLSVFFGPKSVELEGPDNVKGGETVSIQCRSSSSNPPAEIEWVMDSQRVTSKSNSIQSKGENGGSITTSELQISVPSERKEFSVHCYANNPRSSKNVVTNTTVHIHYPPGNPVISGSGKGGYFLSGATHVMKCTSSGGNPLAELTWFKNNQKITSVVKKSDRASSSAVISIVASKTDNGAVYKCEARNPTIRSPFVDSVRLNVYFPPESVKVDIQPSVLQVGTIARIYCNSSSSNPGAEITWWRDNAIKISEGISYYWEAGEYGGNMTSSELQLNVTADMHNSTIMCKATNAVLKDGAYGSTDYLNVLYKPTFAEVGHSLSYSKIEGESFSVMFKAHGNPSTIVYRWLKNKRPYYSEDSALTISRLSRTDSGTYTCEAENSEGSSSITFELNVKYEAAIVAIKRKIMASNGSDVEMSCGVTGNPLNADDVSWINTNIIDWDRRTSITFINNTSVLKLKHVTKRDMGLFYCIVNNGIGAEKNASIRLIVEHPPVSSQASQLIKVAPDSANVAHFICQASGAPEVDFSWFKNDTLLNKTVNHDIRHQAIDDLNYKSTLVIKRVQSADYGRYSCIARNTIAHVKISYELNGYSKPDPPLNLQVMNISHSSVTLTWELQFNGGLPPSFVILYYPSNSENEKHEEEVKNRFTYTVTGLSAATTYIFSVKAKNRLGESTPVSTNATTTVAVTSRVDVDEGDGPYLLLLVALVGSVFLCNTLICLCCCKYCRKTKKALPEMRNKSLELYAPGSRSSNGMSMSTVSSLQSEKSGNFATSDDNRNHINDDHHDLPLSYHVIEDINYPFMENDESETQFKHGCDDKYIKSSYNRYSTLSHLQLHSLQQSLPSFGYDMNNVSDIVGTTTMPRKKPNNLPDLGYPRDISPAPSLPPPMTLLGGFQPSQFSSSCLIFCPAVSIFVQLSQCSSRCLIFRPAVSFYVQMSQFSSRCLNFRLVASFFVQMSHFSSSCLLDEN</sequence>
<evidence type="ECO:0000259" key="9">
    <source>
        <dbReference type="PROSITE" id="PS50853"/>
    </source>
</evidence>
<keyword evidence="4" id="KW-1015">Disulfide bond</keyword>
<dbReference type="GO" id="GO:0098609">
    <property type="term" value="P:cell-cell adhesion"/>
    <property type="evidence" value="ECO:0007669"/>
    <property type="project" value="TreeGrafter"/>
</dbReference>
<proteinExistence type="predicted"/>
<feature type="domain" description="Ig-like" evidence="8">
    <location>
        <begin position="155"/>
        <end position="249"/>
    </location>
</feature>
<evidence type="ECO:0000256" key="7">
    <source>
        <dbReference type="SAM" id="Phobius"/>
    </source>
</evidence>
<dbReference type="GO" id="GO:0005911">
    <property type="term" value="C:cell-cell junction"/>
    <property type="evidence" value="ECO:0007669"/>
    <property type="project" value="TreeGrafter"/>
</dbReference>
<feature type="domain" description="Ig-like" evidence="8">
    <location>
        <begin position="453"/>
        <end position="552"/>
    </location>
</feature>
<dbReference type="InterPro" id="IPR003599">
    <property type="entry name" value="Ig_sub"/>
</dbReference>
<organism evidence="10 11">
    <name type="scientific">Parthenolecanium corni</name>
    <dbReference type="NCBI Taxonomy" id="536013"/>
    <lineage>
        <taxon>Eukaryota</taxon>
        <taxon>Metazoa</taxon>
        <taxon>Ecdysozoa</taxon>
        <taxon>Arthropoda</taxon>
        <taxon>Hexapoda</taxon>
        <taxon>Insecta</taxon>
        <taxon>Pterygota</taxon>
        <taxon>Neoptera</taxon>
        <taxon>Paraneoptera</taxon>
        <taxon>Hemiptera</taxon>
        <taxon>Sternorrhyncha</taxon>
        <taxon>Coccoidea</taxon>
        <taxon>Coccidae</taxon>
        <taxon>Parthenolecanium</taxon>
    </lineage>
</organism>
<feature type="domain" description="Ig-like" evidence="8">
    <location>
        <begin position="643"/>
        <end position="729"/>
    </location>
</feature>
<dbReference type="PROSITE" id="PS50853">
    <property type="entry name" value="FN3"/>
    <property type="match status" value="1"/>
</dbReference>
<evidence type="ECO:0000256" key="2">
    <source>
        <dbReference type="ARBA" id="ARBA00022737"/>
    </source>
</evidence>
<evidence type="ECO:0000313" key="10">
    <source>
        <dbReference type="EMBL" id="KAK7576689.1"/>
    </source>
</evidence>
<comment type="caution">
    <text evidence="10">The sequence shown here is derived from an EMBL/GenBank/DDBJ whole genome shotgun (WGS) entry which is preliminary data.</text>
</comment>
<dbReference type="InterPro" id="IPR013162">
    <property type="entry name" value="CD80_C2-set"/>
</dbReference>
<dbReference type="Pfam" id="PF13927">
    <property type="entry name" value="Ig_3"/>
    <property type="match status" value="4"/>
</dbReference>
<gene>
    <name evidence="10" type="ORF">V9T40_012975</name>
</gene>
<keyword evidence="3 7" id="KW-0472">Membrane</keyword>
<dbReference type="SMART" id="SM00060">
    <property type="entry name" value="FN3"/>
    <property type="match status" value="1"/>
</dbReference>
<dbReference type="EMBL" id="JBBCAQ010000036">
    <property type="protein sequence ID" value="KAK7576689.1"/>
    <property type="molecule type" value="Genomic_DNA"/>
</dbReference>
<feature type="domain" description="Fibronectin type-III" evidence="9">
    <location>
        <begin position="840"/>
        <end position="931"/>
    </location>
</feature>
<dbReference type="InterPro" id="IPR036116">
    <property type="entry name" value="FN3_sf"/>
</dbReference>
<evidence type="ECO:0000256" key="3">
    <source>
        <dbReference type="ARBA" id="ARBA00023136"/>
    </source>
</evidence>
<keyword evidence="11" id="KW-1185">Reference proteome</keyword>
<feature type="domain" description="Ig-like" evidence="8">
    <location>
        <begin position="358"/>
        <end position="448"/>
    </location>
</feature>
<dbReference type="AlphaFoldDB" id="A0AAN9TBV7"/>
<feature type="transmembrane region" description="Helical" evidence="7">
    <location>
        <begin position="944"/>
        <end position="967"/>
    </location>
</feature>
<evidence type="ECO:0000256" key="4">
    <source>
        <dbReference type="ARBA" id="ARBA00023157"/>
    </source>
</evidence>
<evidence type="ECO:0008006" key="12">
    <source>
        <dbReference type="Google" id="ProtNLM"/>
    </source>
</evidence>
<evidence type="ECO:0000256" key="5">
    <source>
        <dbReference type="ARBA" id="ARBA00023180"/>
    </source>
</evidence>
<dbReference type="SUPFAM" id="SSF48726">
    <property type="entry name" value="Immunoglobulin"/>
    <property type="match status" value="7"/>
</dbReference>
<dbReference type="CDD" id="cd00063">
    <property type="entry name" value="FN3"/>
    <property type="match status" value="1"/>
</dbReference>